<feature type="transmembrane region" description="Helical" evidence="1">
    <location>
        <begin position="78"/>
        <end position="97"/>
    </location>
</feature>
<gene>
    <name evidence="2" type="ORF">E6Q11_06525</name>
</gene>
<dbReference type="AlphaFoldDB" id="A0A5C7J2S6"/>
<name>A0A5C7J2S6_9BACT</name>
<accession>A0A5C7J2S6</accession>
<protein>
    <submittedName>
        <fullName evidence="2">Uncharacterized protein</fullName>
    </submittedName>
</protein>
<feature type="transmembrane region" description="Helical" evidence="1">
    <location>
        <begin position="45"/>
        <end position="66"/>
    </location>
</feature>
<organism evidence="2 3">
    <name type="scientific">Candidatus Dojkabacteria bacterium</name>
    <dbReference type="NCBI Taxonomy" id="2099670"/>
    <lineage>
        <taxon>Bacteria</taxon>
        <taxon>Candidatus Dojkabacteria</taxon>
    </lineage>
</organism>
<evidence type="ECO:0000313" key="3">
    <source>
        <dbReference type="Proteomes" id="UP000321026"/>
    </source>
</evidence>
<dbReference type="Proteomes" id="UP000321026">
    <property type="component" value="Unassembled WGS sequence"/>
</dbReference>
<reference evidence="2 3" key="1">
    <citation type="submission" date="2018-09" db="EMBL/GenBank/DDBJ databases">
        <title>Metagenome Assembled Genomes from an Advanced Water Purification Facility.</title>
        <authorList>
            <person name="Stamps B.W."/>
            <person name="Spear J.R."/>
        </authorList>
    </citation>
    <scope>NUCLEOTIDE SEQUENCE [LARGE SCALE GENOMIC DNA]</scope>
    <source>
        <strain evidence="2">Bin_63_2</strain>
    </source>
</reference>
<dbReference type="EMBL" id="SSDS01000103">
    <property type="protein sequence ID" value="TXG75811.1"/>
    <property type="molecule type" value="Genomic_DNA"/>
</dbReference>
<proteinExistence type="predicted"/>
<keyword evidence="1" id="KW-0812">Transmembrane</keyword>
<sequence length="206" mass="23564">MSARLMTIAICAVAQGRPCHTGRVCIKHKEILDFMTITFAQDSPGLFTIVSFIGIVVVMLSGGFLIHRFAKSEQSSEVFSTLLVCILFVLIYTVFYMQDTKAVRYGLGANFNAEVIEKPMYYEGRRHNYYQAQRDREWRGLIDGGLIRASVRYEGKIYDIEIKTERIGDQLNFLFINEDGRWETVSPDGLDSYAKAMDLRETSEKK</sequence>
<evidence type="ECO:0000256" key="1">
    <source>
        <dbReference type="SAM" id="Phobius"/>
    </source>
</evidence>
<evidence type="ECO:0000313" key="2">
    <source>
        <dbReference type="EMBL" id="TXG75811.1"/>
    </source>
</evidence>
<keyword evidence="1" id="KW-1133">Transmembrane helix</keyword>
<comment type="caution">
    <text evidence="2">The sequence shown here is derived from an EMBL/GenBank/DDBJ whole genome shotgun (WGS) entry which is preliminary data.</text>
</comment>
<keyword evidence="1" id="KW-0472">Membrane</keyword>